<name>A0A8S5SVS8_9CAUD</name>
<reference evidence="2" key="1">
    <citation type="journal article" date="2021" name="Proc. Natl. Acad. Sci. U.S.A.">
        <title>A Catalog of Tens of Thousands of Viruses from Human Metagenomes Reveals Hidden Associations with Chronic Diseases.</title>
        <authorList>
            <person name="Tisza M.J."/>
            <person name="Buck C.B."/>
        </authorList>
    </citation>
    <scope>NUCLEOTIDE SEQUENCE</scope>
    <source>
        <strain evidence="2">CtqPo10</strain>
    </source>
</reference>
<feature type="transmembrane region" description="Helical" evidence="1">
    <location>
        <begin position="12"/>
        <end position="32"/>
    </location>
</feature>
<proteinExistence type="predicted"/>
<accession>A0A8S5SVS8</accession>
<protein>
    <submittedName>
        <fullName evidence="2">Holin</fullName>
    </submittedName>
</protein>
<keyword evidence="1" id="KW-1133">Transmembrane helix</keyword>
<evidence type="ECO:0000256" key="1">
    <source>
        <dbReference type="SAM" id="Phobius"/>
    </source>
</evidence>
<organism evidence="2">
    <name type="scientific">Siphoviridae sp. ctqPo10</name>
    <dbReference type="NCBI Taxonomy" id="2827948"/>
    <lineage>
        <taxon>Viruses</taxon>
        <taxon>Duplodnaviria</taxon>
        <taxon>Heunggongvirae</taxon>
        <taxon>Uroviricota</taxon>
        <taxon>Caudoviricetes</taxon>
    </lineage>
</organism>
<keyword evidence="1" id="KW-0472">Membrane</keyword>
<keyword evidence="1" id="KW-0812">Transmembrane</keyword>
<dbReference type="EMBL" id="BK032682">
    <property type="protein sequence ID" value="DAF54650.1"/>
    <property type="molecule type" value="Genomic_DNA"/>
</dbReference>
<evidence type="ECO:0000313" key="2">
    <source>
        <dbReference type="EMBL" id="DAF54650.1"/>
    </source>
</evidence>
<sequence length="134" mass="15441">MDILNGIKNFLSLINDNWTTILVIIGLALALWKKFESYSKLSTDKKIEIAKKQISENILKLITQAEKDYAEWEKAGSIKRSEVISEIYKEYPILAKVVNQEELVKWIDEQIDNALPTLRDIIKQNEKDTSDTGK</sequence>